<dbReference type="PANTHER" id="PTHR42711:SF13">
    <property type="entry name" value="ABC TRANSPORTER, ATP-BINDING PROTEIN"/>
    <property type="match status" value="1"/>
</dbReference>
<evidence type="ECO:0000313" key="5">
    <source>
        <dbReference type="EMBL" id="KKS03546.1"/>
    </source>
</evidence>
<dbReference type="PROSITE" id="PS00211">
    <property type="entry name" value="ABC_TRANSPORTER_1"/>
    <property type="match status" value="1"/>
</dbReference>
<feature type="domain" description="ABC transporter" evidence="4">
    <location>
        <begin position="10"/>
        <end position="240"/>
    </location>
</feature>
<name>A0A0G0Y270_UNCKA</name>
<dbReference type="SMART" id="SM00382">
    <property type="entry name" value="AAA"/>
    <property type="match status" value="1"/>
</dbReference>
<dbReference type="InterPro" id="IPR027417">
    <property type="entry name" value="P-loop_NTPase"/>
</dbReference>
<reference evidence="5 6" key="1">
    <citation type="journal article" date="2015" name="Nature">
        <title>rRNA introns, odd ribosomes, and small enigmatic genomes across a large radiation of phyla.</title>
        <authorList>
            <person name="Brown C.T."/>
            <person name="Hug L.A."/>
            <person name="Thomas B.C."/>
            <person name="Sharon I."/>
            <person name="Castelle C.J."/>
            <person name="Singh A."/>
            <person name="Wilkins M.J."/>
            <person name="Williams K.H."/>
            <person name="Banfield J.F."/>
        </authorList>
    </citation>
    <scope>NUCLEOTIDE SEQUENCE [LARGE SCALE GENOMIC DNA]</scope>
</reference>
<gene>
    <name evidence="5" type="ORF">UU55_C0001G0007</name>
</gene>
<evidence type="ECO:0000313" key="6">
    <source>
        <dbReference type="Proteomes" id="UP000033947"/>
    </source>
</evidence>
<protein>
    <submittedName>
        <fullName evidence="5">ABC transporter ATP binding subunit</fullName>
    </submittedName>
</protein>
<dbReference type="Gene3D" id="3.40.50.300">
    <property type="entry name" value="P-loop containing nucleotide triphosphate hydrolases"/>
    <property type="match status" value="1"/>
</dbReference>
<dbReference type="PROSITE" id="PS50893">
    <property type="entry name" value="ABC_TRANSPORTER_2"/>
    <property type="match status" value="1"/>
</dbReference>
<dbReference type="EMBL" id="LCBB01000001">
    <property type="protein sequence ID" value="KKS03546.1"/>
    <property type="molecule type" value="Genomic_DNA"/>
</dbReference>
<dbReference type="Proteomes" id="UP000033947">
    <property type="component" value="Unassembled WGS sequence"/>
</dbReference>
<evidence type="ECO:0000259" key="4">
    <source>
        <dbReference type="PROSITE" id="PS50893"/>
    </source>
</evidence>
<dbReference type="GO" id="GO:0016887">
    <property type="term" value="F:ATP hydrolysis activity"/>
    <property type="evidence" value="ECO:0007669"/>
    <property type="project" value="InterPro"/>
</dbReference>
<dbReference type="GO" id="GO:0005524">
    <property type="term" value="F:ATP binding"/>
    <property type="evidence" value="ECO:0007669"/>
    <property type="project" value="UniProtKB-KW"/>
</dbReference>
<dbReference type="InterPro" id="IPR017871">
    <property type="entry name" value="ABC_transporter-like_CS"/>
</dbReference>
<dbReference type="Pfam" id="PF00005">
    <property type="entry name" value="ABC_tran"/>
    <property type="match status" value="1"/>
</dbReference>
<proteinExistence type="predicted"/>
<dbReference type="SUPFAM" id="SSF52540">
    <property type="entry name" value="P-loop containing nucleoside triphosphate hydrolases"/>
    <property type="match status" value="1"/>
</dbReference>
<comment type="caution">
    <text evidence="5">The sequence shown here is derived from an EMBL/GenBank/DDBJ whole genome shotgun (WGS) entry which is preliminary data.</text>
</comment>
<dbReference type="InterPro" id="IPR050763">
    <property type="entry name" value="ABC_transporter_ATP-binding"/>
</dbReference>
<dbReference type="InterPro" id="IPR003593">
    <property type="entry name" value="AAA+_ATPase"/>
</dbReference>
<evidence type="ECO:0000256" key="3">
    <source>
        <dbReference type="ARBA" id="ARBA00022840"/>
    </source>
</evidence>
<dbReference type="InterPro" id="IPR003439">
    <property type="entry name" value="ABC_transporter-like_ATP-bd"/>
</dbReference>
<organism evidence="5 6">
    <name type="scientific">candidate division WWE3 bacterium GW2011_GWC2_41_23</name>
    <dbReference type="NCBI Taxonomy" id="1619123"/>
    <lineage>
        <taxon>Bacteria</taxon>
        <taxon>Katanobacteria</taxon>
    </lineage>
</organism>
<evidence type="ECO:0000256" key="1">
    <source>
        <dbReference type="ARBA" id="ARBA00022448"/>
    </source>
</evidence>
<dbReference type="PANTHER" id="PTHR42711">
    <property type="entry name" value="ABC TRANSPORTER ATP-BINDING PROTEIN"/>
    <property type="match status" value="1"/>
</dbReference>
<keyword evidence="1" id="KW-0813">Transport</keyword>
<dbReference type="AlphaFoldDB" id="A0A0G0Y270"/>
<evidence type="ECO:0000256" key="2">
    <source>
        <dbReference type="ARBA" id="ARBA00022741"/>
    </source>
</evidence>
<keyword evidence="2" id="KW-0547">Nucleotide-binding</keyword>
<sequence length="315" mass="35344">MVVSRDMDIIKVENLTKEFNSFKAVDNISFDIKEGEIFGLLGPNGAGKTTTIRILTGILKPTKGSVKIDKYDIQNKPLDAKQLMGIVPETADAYPDLSAYKNLFFIGELYGLQRGNIVKKANKLLELFELKEKIHNKVKTFSKGMRQRLVLAMALMNESKILILDEPTSGLDVKSARLIKTLIKKFNQESKTILLTTHNIEDANQLCDRVAIMNYGKIVAIDSPEKLKDVIQSLSSVEVSFEKPTDIKDFKFVDITKTVKEGDKIKFYTKNPEGVLFSLVDYAKSSGNKIISLNTLKPTLEDVFVKLTENKNDNS</sequence>
<accession>A0A0G0Y270</accession>
<keyword evidence="3" id="KW-0067">ATP-binding</keyword>